<dbReference type="SMART" id="SM00324">
    <property type="entry name" value="RhoGAP"/>
    <property type="match status" value="1"/>
</dbReference>
<dbReference type="InterPro" id="IPR000198">
    <property type="entry name" value="RhoGAP_dom"/>
</dbReference>
<dbReference type="Proteomes" id="UP000645828">
    <property type="component" value="Unassembled WGS sequence"/>
</dbReference>
<evidence type="ECO:0000313" key="4">
    <source>
        <dbReference type="Proteomes" id="UP000645828"/>
    </source>
</evidence>
<dbReference type="GO" id="GO:0007165">
    <property type="term" value="P:signal transduction"/>
    <property type="evidence" value="ECO:0007669"/>
    <property type="project" value="InterPro"/>
</dbReference>
<dbReference type="InterPro" id="IPR029071">
    <property type="entry name" value="Ubiquitin-like_domsf"/>
</dbReference>
<proteinExistence type="predicted"/>
<comment type="caution">
    <text evidence="3">The sequence shown here is derived from an EMBL/GenBank/DDBJ whole genome shotgun (WGS) entry which is preliminary data.</text>
</comment>
<dbReference type="Gene3D" id="2.30.29.30">
    <property type="entry name" value="Pleckstrin-homology domain (PH domain)/Phosphotyrosine-binding domain (PTB)"/>
    <property type="match status" value="1"/>
</dbReference>
<dbReference type="PANTHER" id="PTHR23179:SF37">
    <property type="entry name" value="1700006A11RIK PROTEIN"/>
    <property type="match status" value="1"/>
</dbReference>
<dbReference type="InterPro" id="IPR000159">
    <property type="entry name" value="RA_dom"/>
</dbReference>
<gene>
    <name evidence="3" type="ORF">NYPRO_LOCUS12360</name>
</gene>
<dbReference type="PROSITE" id="PS50200">
    <property type="entry name" value="RA"/>
    <property type="match status" value="1"/>
</dbReference>
<dbReference type="AlphaFoldDB" id="A0A811YQ59"/>
<sequence length="790" mass="90513">MGIHTEKLGNRGRCPAPAAGTQPERLEYYMTLPARLDYWCMERDCRWEGSGAKSCSCKKNSSTVEVDTHSKSTTSSEGATRTLLIHGPVELKKGWRRQKWQLFLYRDLLLMSNTKYKKNFKIKKKIPLNTMWIANCMDTVGDANIRSGRSFVLGWPTVNFVATFRSIVRSSIFVFSFFKLQFFGTKGKWCSYLQRYFPKSIPLKIFTEDKNCACPITVTVTNSDTANDTINMLLPMLRITGSEKDYQLWASSGKEEVPLIGHEHPYGIKMSHLPSTKLLPKEPEDSISPSTTQESLLEQKITEMQIQFMLKPRHPAQNKQGKDSGQKTTKSSAFGNLAFWRRAGTCQNNQCTAVPSAKPRQLFGVSLTDICENDNLPVPILDMLSFINRKGPLMEGIFRISGSRVSRRILKEKLSFEDRVNLDSESVLVVASVLKQQSSSNQMTAYNLSVCIARSILCPSNSCSLEWEDIFIKKVSLVHFLIENCLKIFGEDITSLLGENSMSCDNNEKAAAFRNKSKSFRDRFYLLREYITNQKQIVRNMDVEDLSESIILKRRLEFGGKNNHNFYLETCYLLPLLRSKDIYLIYIQINIRIIYERYLIIYSTIFHLYDHILGFGLVLGFSLADMMNHIDCFMSVEPALCPGDKSYLDMVNNFLNDCIILFFIKITPLLICNDRPCKMIPSLHKRLTLHVKKKKKKERKKSAKLPFAFHHCLKSWNTRVEQLLGNCELNDSGDNTVLEKMNFNYPQWRELVDYLGHSAESLEAYTSGGLSSQAEVISVFEPHTHFLYPL</sequence>
<dbReference type="PANTHER" id="PTHR23179">
    <property type="entry name" value="T-CELL ACTIVATION RHO GTPASE ACTIVATING PROTEIN-RELATED"/>
    <property type="match status" value="1"/>
</dbReference>
<accession>A0A811YQ59</accession>
<dbReference type="InterPro" id="IPR047887">
    <property type="entry name" value="ARHGAP20_PH"/>
</dbReference>
<evidence type="ECO:0000259" key="2">
    <source>
        <dbReference type="PROSITE" id="PS50200"/>
    </source>
</evidence>
<evidence type="ECO:0000256" key="1">
    <source>
        <dbReference type="ARBA" id="ARBA00022468"/>
    </source>
</evidence>
<protein>
    <submittedName>
        <fullName evidence="3">(raccoon dog) hypothetical protein</fullName>
    </submittedName>
</protein>
<dbReference type="InterPro" id="IPR011993">
    <property type="entry name" value="PH-like_dom_sf"/>
</dbReference>
<dbReference type="EMBL" id="CAJHUB010000738">
    <property type="protein sequence ID" value="CAD7679561.1"/>
    <property type="molecule type" value="Genomic_DNA"/>
</dbReference>
<dbReference type="Gene3D" id="1.10.555.10">
    <property type="entry name" value="Rho GTPase activation protein"/>
    <property type="match status" value="2"/>
</dbReference>
<keyword evidence="1" id="KW-0343">GTPase activation</keyword>
<dbReference type="SUPFAM" id="SSF54236">
    <property type="entry name" value="Ubiquitin-like"/>
    <property type="match status" value="1"/>
</dbReference>
<dbReference type="SUPFAM" id="SSF48350">
    <property type="entry name" value="GTPase activation domain, GAP"/>
    <property type="match status" value="1"/>
</dbReference>
<feature type="domain" description="Ras-associating" evidence="2">
    <location>
        <begin position="199"/>
        <end position="285"/>
    </location>
</feature>
<name>A0A811YQ59_NYCPR</name>
<evidence type="ECO:0000313" key="3">
    <source>
        <dbReference type="EMBL" id="CAD7679561.1"/>
    </source>
</evidence>
<dbReference type="InterPro" id="IPR008936">
    <property type="entry name" value="Rho_GTPase_activation_prot"/>
</dbReference>
<reference evidence="3" key="1">
    <citation type="submission" date="2020-12" db="EMBL/GenBank/DDBJ databases">
        <authorList>
            <consortium name="Molecular Ecology Group"/>
        </authorList>
    </citation>
    <scope>NUCLEOTIDE SEQUENCE</scope>
    <source>
        <strain evidence="3">TBG_1078</strain>
    </source>
</reference>
<dbReference type="Pfam" id="PF22286">
    <property type="entry name" value="RHG20_PH"/>
    <property type="match status" value="1"/>
</dbReference>
<keyword evidence="4" id="KW-1185">Reference proteome</keyword>
<dbReference type="Pfam" id="PF00620">
    <property type="entry name" value="RhoGAP"/>
    <property type="match status" value="1"/>
</dbReference>
<dbReference type="SUPFAM" id="SSF50729">
    <property type="entry name" value="PH domain-like"/>
    <property type="match status" value="1"/>
</dbReference>
<dbReference type="GO" id="GO:0005096">
    <property type="term" value="F:GTPase activator activity"/>
    <property type="evidence" value="ECO:0007669"/>
    <property type="project" value="UniProtKB-KW"/>
</dbReference>
<organism evidence="3 4">
    <name type="scientific">Nyctereutes procyonoides</name>
    <name type="common">Raccoon dog</name>
    <name type="synonym">Canis procyonoides</name>
    <dbReference type="NCBI Taxonomy" id="34880"/>
    <lineage>
        <taxon>Eukaryota</taxon>
        <taxon>Metazoa</taxon>
        <taxon>Chordata</taxon>
        <taxon>Craniata</taxon>
        <taxon>Vertebrata</taxon>
        <taxon>Euteleostomi</taxon>
        <taxon>Mammalia</taxon>
        <taxon>Eutheria</taxon>
        <taxon>Laurasiatheria</taxon>
        <taxon>Carnivora</taxon>
        <taxon>Caniformia</taxon>
        <taxon>Canidae</taxon>
        <taxon>Nyctereutes</taxon>
    </lineage>
</organism>
<dbReference type="Pfam" id="PF00788">
    <property type="entry name" value="RA"/>
    <property type="match status" value="1"/>
</dbReference>